<name>A0ACB8RA34_9AGAM</name>
<comment type="caution">
    <text evidence="1">The sequence shown here is derived from an EMBL/GenBank/DDBJ whole genome shotgun (WGS) entry which is preliminary data.</text>
</comment>
<protein>
    <submittedName>
        <fullName evidence="1">Uncharacterized protein</fullName>
    </submittedName>
</protein>
<proteinExistence type="predicted"/>
<keyword evidence="2" id="KW-1185">Reference proteome</keyword>
<reference evidence="1" key="2">
    <citation type="journal article" date="2022" name="New Phytol.">
        <title>Evolutionary transition to the ectomycorrhizal habit in the genomes of a hyperdiverse lineage of mushroom-forming fungi.</title>
        <authorList>
            <person name="Looney B."/>
            <person name="Miyauchi S."/>
            <person name="Morin E."/>
            <person name="Drula E."/>
            <person name="Courty P.E."/>
            <person name="Kohler A."/>
            <person name="Kuo A."/>
            <person name="LaButti K."/>
            <person name="Pangilinan J."/>
            <person name="Lipzen A."/>
            <person name="Riley R."/>
            <person name="Andreopoulos W."/>
            <person name="He G."/>
            <person name="Johnson J."/>
            <person name="Nolan M."/>
            <person name="Tritt A."/>
            <person name="Barry K.W."/>
            <person name="Grigoriev I.V."/>
            <person name="Nagy L.G."/>
            <person name="Hibbett D."/>
            <person name="Henrissat B."/>
            <person name="Matheny P.B."/>
            <person name="Labbe J."/>
            <person name="Martin F.M."/>
        </authorList>
    </citation>
    <scope>NUCLEOTIDE SEQUENCE</scope>
    <source>
        <strain evidence="1">FP105234-sp</strain>
    </source>
</reference>
<evidence type="ECO:0000313" key="2">
    <source>
        <dbReference type="Proteomes" id="UP000814033"/>
    </source>
</evidence>
<sequence>MKFAFATALLSLLAVASAQSIAIGSPAEGDTLTAGKNVTVQVLRPDTLTGSQEVSIVISLLGCTGPCQDPASRLGTTLYAGGFNPQYPTVRTAQNQPEQNFTFVVPAGLAGTAQLAVSHLSLVGAGPYPLFEIRNVTLNVV</sequence>
<reference evidence="1" key="1">
    <citation type="submission" date="2021-02" db="EMBL/GenBank/DDBJ databases">
        <authorList>
            <consortium name="DOE Joint Genome Institute"/>
            <person name="Ahrendt S."/>
            <person name="Looney B.P."/>
            <person name="Miyauchi S."/>
            <person name="Morin E."/>
            <person name="Drula E."/>
            <person name="Courty P.E."/>
            <person name="Chicoki N."/>
            <person name="Fauchery L."/>
            <person name="Kohler A."/>
            <person name="Kuo A."/>
            <person name="Labutti K."/>
            <person name="Pangilinan J."/>
            <person name="Lipzen A."/>
            <person name="Riley R."/>
            <person name="Andreopoulos W."/>
            <person name="He G."/>
            <person name="Johnson J."/>
            <person name="Barry K.W."/>
            <person name="Grigoriev I.V."/>
            <person name="Nagy L."/>
            <person name="Hibbett D."/>
            <person name="Henrissat B."/>
            <person name="Matheny P.B."/>
            <person name="Labbe J."/>
            <person name="Martin F."/>
        </authorList>
    </citation>
    <scope>NUCLEOTIDE SEQUENCE</scope>
    <source>
        <strain evidence="1">FP105234-sp</strain>
    </source>
</reference>
<dbReference type="Proteomes" id="UP000814033">
    <property type="component" value="Unassembled WGS sequence"/>
</dbReference>
<organism evidence="1 2">
    <name type="scientific">Auriscalpium vulgare</name>
    <dbReference type="NCBI Taxonomy" id="40419"/>
    <lineage>
        <taxon>Eukaryota</taxon>
        <taxon>Fungi</taxon>
        <taxon>Dikarya</taxon>
        <taxon>Basidiomycota</taxon>
        <taxon>Agaricomycotina</taxon>
        <taxon>Agaricomycetes</taxon>
        <taxon>Russulales</taxon>
        <taxon>Auriscalpiaceae</taxon>
        <taxon>Auriscalpium</taxon>
    </lineage>
</organism>
<gene>
    <name evidence="1" type="ORF">FA95DRAFT_1565930</name>
</gene>
<accession>A0ACB8RA34</accession>
<evidence type="ECO:0000313" key="1">
    <source>
        <dbReference type="EMBL" id="KAI0040954.1"/>
    </source>
</evidence>
<dbReference type="EMBL" id="MU276156">
    <property type="protein sequence ID" value="KAI0040954.1"/>
    <property type="molecule type" value="Genomic_DNA"/>
</dbReference>